<evidence type="ECO:0000313" key="4">
    <source>
        <dbReference type="Proteomes" id="UP000076321"/>
    </source>
</evidence>
<name>A0A154MK75_9PSEU</name>
<dbReference type="Pfam" id="PF01336">
    <property type="entry name" value="tRNA_anti-codon"/>
    <property type="match status" value="1"/>
</dbReference>
<dbReference type="AlphaFoldDB" id="A0A154MK75"/>
<organism evidence="2 4">
    <name type="scientific">Amycolatopsis regifaucium</name>
    <dbReference type="NCBI Taxonomy" id="546365"/>
    <lineage>
        <taxon>Bacteria</taxon>
        <taxon>Bacillati</taxon>
        <taxon>Actinomycetota</taxon>
        <taxon>Actinomycetes</taxon>
        <taxon>Pseudonocardiales</taxon>
        <taxon>Pseudonocardiaceae</taxon>
        <taxon>Amycolatopsis</taxon>
    </lineage>
</organism>
<dbReference type="Gene3D" id="2.40.50.140">
    <property type="entry name" value="Nucleic acid-binding proteins"/>
    <property type="match status" value="1"/>
</dbReference>
<dbReference type="GO" id="GO:0003676">
    <property type="term" value="F:nucleic acid binding"/>
    <property type="evidence" value="ECO:0007669"/>
    <property type="project" value="InterPro"/>
</dbReference>
<evidence type="ECO:0000313" key="5">
    <source>
        <dbReference type="Proteomes" id="UP000186883"/>
    </source>
</evidence>
<reference evidence="2 4" key="1">
    <citation type="submission" date="2015-12" db="EMBL/GenBank/DDBJ databases">
        <title>Amycolatopsis regifaucium genome sequencing and assembly.</title>
        <authorList>
            <person name="Mayilraj S."/>
        </authorList>
    </citation>
    <scope>NUCLEOTIDE SEQUENCE [LARGE SCALE GENOMIC DNA]</scope>
    <source>
        <strain evidence="2 4">GY080</strain>
    </source>
</reference>
<dbReference type="Proteomes" id="UP000186883">
    <property type="component" value="Unassembled WGS sequence"/>
</dbReference>
<dbReference type="InterPro" id="IPR004365">
    <property type="entry name" value="NA-bd_OB_tRNA"/>
</dbReference>
<gene>
    <name evidence="3" type="ORF">ATP06_0227095</name>
    <name evidence="2" type="ORF">AVL48_31785</name>
</gene>
<dbReference type="CDD" id="cd04485">
    <property type="entry name" value="DnaE_OBF"/>
    <property type="match status" value="1"/>
</dbReference>
<dbReference type="EMBL" id="LOBU02000018">
    <property type="protein sequence ID" value="OKA05230.1"/>
    <property type="molecule type" value="Genomic_DNA"/>
</dbReference>
<evidence type="ECO:0000313" key="3">
    <source>
        <dbReference type="EMBL" id="OKA05230.1"/>
    </source>
</evidence>
<feature type="domain" description="OB" evidence="1">
    <location>
        <begin position="10"/>
        <end position="85"/>
    </location>
</feature>
<proteinExistence type="predicted"/>
<accession>A0A154MK75</accession>
<reference evidence="3 5" key="2">
    <citation type="submission" date="2016-11" db="EMBL/GenBank/DDBJ databases">
        <title>Genome sequencing of Amycolatopsis regifaucium.</title>
        <authorList>
            <person name="Mayilraj S."/>
            <person name="Kaur N."/>
        </authorList>
    </citation>
    <scope>NUCLEOTIDE SEQUENCE [LARGE SCALE GENOMIC DNA]</scope>
    <source>
        <strain evidence="3 5">GY080</strain>
    </source>
</reference>
<protein>
    <recommendedName>
        <fullName evidence="1">OB domain-containing protein</fullName>
    </recommendedName>
</protein>
<dbReference type="EMBL" id="LQCI01000013">
    <property type="protein sequence ID" value="KZB84788.1"/>
    <property type="molecule type" value="Genomic_DNA"/>
</dbReference>
<comment type="caution">
    <text evidence="2">The sequence shown here is derived from an EMBL/GenBank/DDBJ whole genome shotgun (WGS) entry which is preliminary data.</text>
</comment>
<sequence length="98" mass="10666">MSGAGNGATIWVAGAITHRQRPATAGGITFLNLEDETGMLNIVVTQHLWDREHKIVRSSPALLVHGVVHSHHGVTSLSADHFEPLDLRGLARPSRDFR</sequence>
<dbReference type="Proteomes" id="UP000076321">
    <property type="component" value="Unassembled WGS sequence"/>
</dbReference>
<evidence type="ECO:0000259" key="1">
    <source>
        <dbReference type="Pfam" id="PF01336"/>
    </source>
</evidence>
<dbReference type="InterPro" id="IPR012340">
    <property type="entry name" value="NA-bd_OB-fold"/>
</dbReference>
<keyword evidence="5" id="KW-1185">Reference proteome</keyword>
<evidence type="ECO:0000313" key="2">
    <source>
        <dbReference type="EMBL" id="KZB84788.1"/>
    </source>
</evidence>
<dbReference type="RefSeq" id="WP_061989694.1">
    <property type="nucleotide sequence ID" value="NZ_FOPQ01000028.1"/>
</dbReference>